<dbReference type="KEGG" id="soy:115875872"/>
<accession>A0A6J2X8I1</accession>
<sequence length="245" mass="29139">MHIVNHKKDIEELQDLRQQFNNTLAEITKLKSEKNLESEDRNKSKDEISTIKSSLEKFDLKLDELYVNLESLEEYVKEENKKINADIDEIDKTMNTQIREVIIKNQKDRIKHLRNDIDNIHQTKTKLINDTLNGKKLVDVPLDSRQYIENLSQIIYTISKILDEELTKIETEVENSANKRKDFLLTTVKEYRDNLVKEIIKINEILIETHKDEQIQKLKEWREMYKSFVDNYSQNKISFGKISKV</sequence>
<dbReference type="Proteomes" id="UP000504635">
    <property type="component" value="Unplaced"/>
</dbReference>
<dbReference type="InParanoid" id="A0A6J2X8I1"/>
<evidence type="ECO:0000313" key="3">
    <source>
        <dbReference type="RefSeq" id="XP_030747280.1"/>
    </source>
</evidence>
<gene>
    <name evidence="3" type="primary">LOC115875872</name>
</gene>
<dbReference type="RefSeq" id="XP_030747280.1">
    <property type="nucleotide sequence ID" value="XM_030891420.1"/>
</dbReference>
<evidence type="ECO:0000313" key="2">
    <source>
        <dbReference type="Proteomes" id="UP000504635"/>
    </source>
</evidence>
<evidence type="ECO:0000256" key="1">
    <source>
        <dbReference type="SAM" id="Coils"/>
    </source>
</evidence>
<dbReference type="OrthoDB" id="41588at2759"/>
<feature type="coiled-coil region" evidence="1">
    <location>
        <begin position="3"/>
        <end position="123"/>
    </location>
</feature>
<proteinExistence type="predicted"/>
<keyword evidence="1" id="KW-0175">Coiled coil</keyword>
<organism evidence="2 3">
    <name type="scientific">Sitophilus oryzae</name>
    <name type="common">Rice weevil</name>
    <name type="synonym">Curculio oryzae</name>
    <dbReference type="NCBI Taxonomy" id="7048"/>
    <lineage>
        <taxon>Eukaryota</taxon>
        <taxon>Metazoa</taxon>
        <taxon>Ecdysozoa</taxon>
        <taxon>Arthropoda</taxon>
        <taxon>Hexapoda</taxon>
        <taxon>Insecta</taxon>
        <taxon>Pterygota</taxon>
        <taxon>Neoptera</taxon>
        <taxon>Endopterygota</taxon>
        <taxon>Coleoptera</taxon>
        <taxon>Polyphaga</taxon>
        <taxon>Cucujiformia</taxon>
        <taxon>Curculionidae</taxon>
        <taxon>Dryophthorinae</taxon>
        <taxon>Sitophilus</taxon>
    </lineage>
</organism>
<dbReference type="GeneID" id="115875872"/>
<name>A0A6J2X8I1_SITOR</name>
<keyword evidence="2" id="KW-1185">Reference proteome</keyword>
<dbReference type="AlphaFoldDB" id="A0A6J2X8I1"/>
<protein>
    <submittedName>
        <fullName evidence="3">Uncharacterized protein LOC115875872</fullName>
    </submittedName>
</protein>
<reference evidence="3" key="1">
    <citation type="submission" date="2025-08" db="UniProtKB">
        <authorList>
            <consortium name="RefSeq"/>
        </authorList>
    </citation>
    <scope>IDENTIFICATION</scope>
    <source>
        <tissue evidence="3">Gonads</tissue>
    </source>
</reference>